<dbReference type="EMBL" id="MHQZ01000002">
    <property type="protein sequence ID" value="OHA14896.1"/>
    <property type="molecule type" value="Genomic_DNA"/>
</dbReference>
<evidence type="ECO:0000313" key="2">
    <source>
        <dbReference type="Proteomes" id="UP000178302"/>
    </source>
</evidence>
<dbReference type="Proteomes" id="UP000178302">
    <property type="component" value="Unassembled WGS sequence"/>
</dbReference>
<reference evidence="1 2" key="1">
    <citation type="journal article" date="2016" name="Nat. Commun.">
        <title>Thousands of microbial genomes shed light on interconnected biogeochemical processes in an aquifer system.</title>
        <authorList>
            <person name="Anantharaman K."/>
            <person name="Brown C.T."/>
            <person name="Hug L.A."/>
            <person name="Sharon I."/>
            <person name="Castelle C.J."/>
            <person name="Probst A.J."/>
            <person name="Thomas B.C."/>
            <person name="Singh A."/>
            <person name="Wilkins M.J."/>
            <person name="Karaoz U."/>
            <person name="Brodie E.L."/>
            <person name="Williams K.H."/>
            <person name="Hubbard S.S."/>
            <person name="Banfield J.F."/>
        </authorList>
    </citation>
    <scope>NUCLEOTIDE SEQUENCE [LARGE SCALE GENOMIC DNA]</scope>
</reference>
<dbReference type="AlphaFoldDB" id="A0A1G2LTD8"/>
<comment type="caution">
    <text evidence="1">The sequence shown here is derived from an EMBL/GenBank/DDBJ whole genome shotgun (WGS) entry which is preliminary data.</text>
</comment>
<evidence type="ECO:0000313" key="1">
    <source>
        <dbReference type="EMBL" id="OHA14896.1"/>
    </source>
</evidence>
<sequence>MAWYTVKNIKKHNFSKNRKPKNIILTSQNLGGANGIPRHFSKENDCNFQGFEARLKNEFHNTCFMYVL</sequence>
<protein>
    <submittedName>
        <fullName evidence="1">Uncharacterized protein</fullName>
    </submittedName>
</protein>
<organism evidence="1 2">
    <name type="scientific">Candidatus Tagabacteria bacterium RIFCSPLOWO2_01_FULL_39_11</name>
    <dbReference type="NCBI Taxonomy" id="1802295"/>
    <lineage>
        <taxon>Bacteria</taxon>
        <taxon>Candidatus Tagaibacteriota</taxon>
    </lineage>
</organism>
<name>A0A1G2LTD8_9BACT</name>
<accession>A0A1G2LTD8</accession>
<proteinExistence type="predicted"/>
<gene>
    <name evidence="1" type="ORF">A2909_01540</name>
</gene>